<feature type="compositionally biased region" description="Polar residues" evidence="1">
    <location>
        <begin position="58"/>
        <end position="78"/>
    </location>
</feature>
<dbReference type="Proteomes" id="UP000192578">
    <property type="component" value="Unassembled WGS sequence"/>
</dbReference>
<dbReference type="AlphaFoldDB" id="A0A9X6RNX6"/>
<dbReference type="EMBL" id="MTYJ01000411">
    <property type="protein sequence ID" value="OWA54485.1"/>
    <property type="molecule type" value="Genomic_DNA"/>
</dbReference>
<feature type="compositionally biased region" description="Low complexity" evidence="1">
    <location>
        <begin position="86"/>
        <end position="98"/>
    </location>
</feature>
<gene>
    <name evidence="2" type="ORF">BV898_18886</name>
</gene>
<proteinExistence type="predicted"/>
<reference evidence="3" key="1">
    <citation type="submission" date="2017-01" db="EMBL/GenBank/DDBJ databases">
        <title>Comparative genomics of anhydrobiosis in the tardigrade Hypsibius dujardini.</title>
        <authorList>
            <person name="Yoshida Y."/>
            <person name="Koutsovoulos G."/>
            <person name="Laetsch D."/>
            <person name="Stevens L."/>
            <person name="Kumar S."/>
            <person name="Horikawa D."/>
            <person name="Ishino K."/>
            <person name="Komine S."/>
            <person name="Tomita M."/>
            <person name="Blaxter M."/>
            <person name="Arakawa K."/>
        </authorList>
    </citation>
    <scope>NUCLEOTIDE SEQUENCE [LARGE SCALE GENOMIC DNA]</scope>
    <source>
        <strain evidence="3">Z151</strain>
    </source>
</reference>
<comment type="caution">
    <text evidence="2">The sequence shown here is derived from an EMBL/GenBank/DDBJ whole genome shotgun (WGS) entry which is preliminary data.</text>
</comment>
<accession>A0A9X6RNX6</accession>
<sequence>MEFRVYIQETAPGYGTYTEDPTIRDLTTNTFPLPDDNHSMEDLVKAAVKQFRRQFTGAQSNLTTQAPETGTSDSTTTVGLRKREGSTSTTSSTGSPIGPIGEDLTIAAHCLFYTNCTYSCKTDCHSERPKLKKTIPGSPNRHYSENDCDRELPKDPEAIWKEADGIIRKYFDTSRVNEVVATCAFYAAHWYECAGVADCSTGKQGFLTCAGAAPWKGYYQGSPIDVGHGFSGNITQKAMNSGESTRIKDGGTGISRTCT</sequence>
<protein>
    <submittedName>
        <fullName evidence="2">Uncharacterized protein</fullName>
    </submittedName>
</protein>
<evidence type="ECO:0000313" key="3">
    <source>
        <dbReference type="Proteomes" id="UP000192578"/>
    </source>
</evidence>
<feature type="region of interest" description="Disordered" evidence="1">
    <location>
        <begin position="58"/>
        <end position="98"/>
    </location>
</feature>
<keyword evidence="3" id="KW-1185">Reference proteome</keyword>
<evidence type="ECO:0000313" key="2">
    <source>
        <dbReference type="EMBL" id="OWA54485.1"/>
    </source>
</evidence>
<evidence type="ECO:0000256" key="1">
    <source>
        <dbReference type="SAM" id="MobiDB-lite"/>
    </source>
</evidence>
<organism evidence="2 3">
    <name type="scientific">Hypsibius exemplaris</name>
    <name type="common">Freshwater tardigrade</name>
    <dbReference type="NCBI Taxonomy" id="2072580"/>
    <lineage>
        <taxon>Eukaryota</taxon>
        <taxon>Metazoa</taxon>
        <taxon>Ecdysozoa</taxon>
        <taxon>Tardigrada</taxon>
        <taxon>Eutardigrada</taxon>
        <taxon>Parachela</taxon>
        <taxon>Hypsibioidea</taxon>
        <taxon>Hypsibiidae</taxon>
        <taxon>Hypsibius</taxon>
    </lineage>
</organism>
<name>A0A9X6RNX6_HYPEX</name>